<accession>A0A0J7Y542</accession>
<dbReference type="EMBL" id="JACT01000001">
    <property type="protein sequence ID" value="KMS58792.1"/>
    <property type="molecule type" value="Genomic_DNA"/>
</dbReference>
<evidence type="ECO:0000313" key="1">
    <source>
        <dbReference type="EMBL" id="KMS58792.1"/>
    </source>
</evidence>
<comment type="caution">
    <text evidence="1">The sequence shown here is derived from an EMBL/GenBank/DDBJ whole genome shotgun (WGS) entry which is preliminary data.</text>
</comment>
<evidence type="ECO:0000313" key="2">
    <source>
        <dbReference type="Proteomes" id="UP000052232"/>
    </source>
</evidence>
<name>A0A0J7Y542_9SPHN</name>
<gene>
    <name evidence="1" type="ORF">V473_07435</name>
</gene>
<organism evidence="1 2">
    <name type="scientific">Sphingobium cupriresistens LL01</name>
    <dbReference type="NCBI Taxonomy" id="1420583"/>
    <lineage>
        <taxon>Bacteria</taxon>
        <taxon>Pseudomonadati</taxon>
        <taxon>Pseudomonadota</taxon>
        <taxon>Alphaproteobacteria</taxon>
        <taxon>Sphingomonadales</taxon>
        <taxon>Sphingomonadaceae</taxon>
        <taxon>Sphingobium</taxon>
    </lineage>
</organism>
<reference evidence="1 2" key="1">
    <citation type="journal article" date="2015" name="G3 (Bethesda)">
        <title>Insights into Ongoing Evolution of the Hexachlorocyclohexane Catabolic Pathway from Comparative Genomics of Ten Sphingomonadaceae Strains.</title>
        <authorList>
            <person name="Pearce S.L."/>
            <person name="Oakeshott J.G."/>
            <person name="Pandey G."/>
        </authorList>
    </citation>
    <scope>NUCLEOTIDE SEQUENCE [LARGE SCALE GENOMIC DNA]</scope>
    <source>
        <strain evidence="1 2">LL01</strain>
    </source>
</reference>
<dbReference type="PATRIC" id="fig|1420583.3.peg.1498"/>
<sequence>MANLQTGQERLGLWAIAILPRCWMDSQRQADRIDDLEENSSANGIL</sequence>
<protein>
    <submittedName>
        <fullName evidence="1">Uncharacterized protein</fullName>
    </submittedName>
</protein>
<proteinExistence type="predicted"/>
<dbReference type="Proteomes" id="UP000052232">
    <property type="component" value="Unassembled WGS sequence"/>
</dbReference>
<dbReference type="AlphaFoldDB" id="A0A0J7Y542"/>
<keyword evidence="2" id="KW-1185">Reference proteome</keyword>